<dbReference type="Gene3D" id="1.40.20.10">
    <property type="entry name" value="CHAD domain"/>
    <property type="match status" value="1"/>
</dbReference>
<dbReference type="InterPro" id="IPR038186">
    <property type="entry name" value="CHAD_dom_sf"/>
</dbReference>
<gene>
    <name evidence="2" type="ORF">SAMN04515678_102124</name>
</gene>
<dbReference type="PANTHER" id="PTHR39339">
    <property type="entry name" value="SLR1444 PROTEIN"/>
    <property type="match status" value="1"/>
</dbReference>
<dbReference type="EMBL" id="FOMS01000002">
    <property type="protein sequence ID" value="SFD65176.1"/>
    <property type="molecule type" value="Genomic_DNA"/>
</dbReference>
<dbReference type="Proteomes" id="UP000325289">
    <property type="component" value="Unassembled WGS sequence"/>
</dbReference>
<reference evidence="2 3" key="1">
    <citation type="submission" date="2016-10" db="EMBL/GenBank/DDBJ databases">
        <authorList>
            <person name="Varghese N."/>
            <person name="Submissions S."/>
        </authorList>
    </citation>
    <scope>NUCLEOTIDE SEQUENCE [LARGE SCALE GENOMIC DNA]</scope>
    <source>
        <strain evidence="3">YIM D21,KCTC 23444,ACCC 10710</strain>
    </source>
</reference>
<name>A0A1I1U2U8_9RHOB</name>
<dbReference type="InterPro" id="IPR007899">
    <property type="entry name" value="CHAD_dom"/>
</dbReference>
<accession>A0A1I1U2U8</accession>
<dbReference type="OrthoDB" id="9810907at2"/>
<feature type="domain" description="CHAD" evidence="1">
    <location>
        <begin position="29"/>
        <end position="302"/>
    </location>
</feature>
<dbReference type="SMART" id="SM00880">
    <property type="entry name" value="CHAD"/>
    <property type="match status" value="1"/>
</dbReference>
<dbReference type="Pfam" id="PF05235">
    <property type="entry name" value="CHAD"/>
    <property type="match status" value="1"/>
</dbReference>
<evidence type="ECO:0000313" key="3">
    <source>
        <dbReference type="Proteomes" id="UP000325289"/>
    </source>
</evidence>
<proteinExistence type="predicted"/>
<dbReference type="PANTHER" id="PTHR39339:SF1">
    <property type="entry name" value="CHAD DOMAIN-CONTAINING PROTEIN"/>
    <property type="match status" value="1"/>
</dbReference>
<keyword evidence="3" id="KW-1185">Reference proteome</keyword>
<protein>
    <submittedName>
        <fullName evidence="2">CHAD domain-containing protein</fullName>
    </submittedName>
</protein>
<dbReference type="PROSITE" id="PS51708">
    <property type="entry name" value="CHAD"/>
    <property type="match status" value="1"/>
</dbReference>
<sequence>MPRGFSAARERGIPSRRYAAMSYTLKASEPDLAQGLRRVAADQLDRALASLGAEGADPHEAVHDARKRCKKLRGLLRLFRGALPDYDTENAALRDAARHLSDLRDKTAMIECYDRLMDRYGETLNRSAFGPLRAGMTRDRNAATEAGDLSDRMTAMAEALRLVRGRVDGWELTDEGFPAIRKGLLKTYGRARDAMAEAQATRDPELMHEWRKRVKYHWYHMRLLSDAQSEPLAARETAADQLSDLLGEHHDLVELAPRLEAAPLGDTPTRVLRGIAREEMARLEEEVFAIGHSLFARKPKKFGKDVEEAVTTWYAAA</sequence>
<evidence type="ECO:0000259" key="1">
    <source>
        <dbReference type="PROSITE" id="PS51708"/>
    </source>
</evidence>
<evidence type="ECO:0000313" key="2">
    <source>
        <dbReference type="EMBL" id="SFD65176.1"/>
    </source>
</evidence>
<organism evidence="2 3">
    <name type="scientific">Roseivivax sediminis</name>
    <dbReference type="NCBI Taxonomy" id="936889"/>
    <lineage>
        <taxon>Bacteria</taxon>
        <taxon>Pseudomonadati</taxon>
        <taxon>Pseudomonadota</taxon>
        <taxon>Alphaproteobacteria</taxon>
        <taxon>Rhodobacterales</taxon>
        <taxon>Roseobacteraceae</taxon>
        <taxon>Roseivivax</taxon>
    </lineage>
</organism>
<dbReference type="AlphaFoldDB" id="A0A1I1U2U8"/>